<keyword evidence="2" id="KW-1185">Reference proteome</keyword>
<dbReference type="AlphaFoldDB" id="A0A419RTK7"/>
<comment type="caution">
    <text evidence="1">The sequence shown here is derived from an EMBL/GenBank/DDBJ whole genome shotgun (WGS) entry which is preliminary data.</text>
</comment>
<sequence>MTEFGDAVARGRIHGTATVLHLETGHAGEFAKIKRYWLRIEEQAQQAAVWTWGRAELASQGENPAIRLSDIVFDEGAVESFVAERKPSKPERGKKRNQDDWTPFWVAAIQLAKAGRLNAGYFPTKKALHDRLHVMMGATMDIQTIKPLSRVIYEEVLQPNVVEVEQAVAETD</sequence>
<evidence type="ECO:0000313" key="2">
    <source>
        <dbReference type="Proteomes" id="UP000285232"/>
    </source>
</evidence>
<gene>
    <name evidence="1" type="ORF">D6201_06885</name>
</gene>
<reference evidence="1 2" key="1">
    <citation type="journal article" date="2017" name="Int. J. Syst. Evol. Microbiol.">
        <title>Erythrobacter aquimixticola sp. nov., isolated from the junction between the ocean and a freshwater spring.</title>
        <authorList>
            <person name="Park S."/>
            <person name="Jung Y.T."/>
            <person name="Choi S.J."/>
            <person name="Yoon J.H."/>
        </authorList>
    </citation>
    <scope>NUCLEOTIDE SEQUENCE [LARGE SCALE GENOMIC DNA]</scope>
    <source>
        <strain evidence="1 2">JSSK-14</strain>
    </source>
</reference>
<name>A0A419RTK7_9SPHN</name>
<proteinExistence type="predicted"/>
<protein>
    <submittedName>
        <fullName evidence="1">Uncharacterized protein</fullName>
    </submittedName>
</protein>
<dbReference type="EMBL" id="RAHX01000001">
    <property type="protein sequence ID" value="RJY09122.1"/>
    <property type="molecule type" value="Genomic_DNA"/>
</dbReference>
<dbReference type="Proteomes" id="UP000285232">
    <property type="component" value="Unassembled WGS sequence"/>
</dbReference>
<organism evidence="1 2">
    <name type="scientific">Aurantiacibacter aquimixticola</name>
    <dbReference type="NCBI Taxonomy" id="1958945"/>
    <lineage>
        <taxon>Bacteria</taxon>
        <taxon>Pseudomonadati</taxon>
        <taxon>Pseudomonadota</taxon>
        <taxon>Alphaproteobacteria</taxon>
        <taxon>Sphingomonadales</taxon>
        <taxon>Erythrobacteraceae</taxon>
        <taxon>Aurantiacibacter</taxon>
    </lineage>
</organism>
<accession>A0A419RTK7</accession>
<evidence type="ECO:0000313" key="1">
    <source>
        <dbReference type="EMBL" id="RJY09122.1"/>
    </source>
</evidence>